<reference evidence="2" key="1">
    <citation type="submission" date="2021-09" db="EMBL/GenBank/DDBJ databases">
        <authorList>
            <person name="Martin H S."/>
        </authorList>
    </citation>
    <scope>NUCLEOTIDE SEQUENCE</scope>
</reference>
<gene>
    <name evidence="2" type="ORF">DCHRY22_LOCUS7842</name>
</gene>
<dbReference type="Proteomes" id="UP000789524">
    <property type="component" value="Unassembled WGS sequence"/>
</dbReference>
<protein>
    <submittedName>
        <fullName evidence="2">(African queen) hypothetical protein</fullName>
    </submittedName>
</protein>
<name>A0A8J2QR94_9NEOP</name>
<comment type="caution">
    <text evidence="2">The sequence shown here is derived from an EMBL/GenBank/DDBJ whole genome shotgun (WGS) entry which is preliminary data.</text>
</comment>
<dbReference type="AlphaFoldDB" id="A0A8J2QR94"/>
<proteinExistence type="predicted"/>
<sequence length="220" mass="23678">MPPDSRPKALLGLLIIEHAQRSALAHEPPGDRLVAPYLSVIAQGRYQLAFIRYKSNNINARPEGRLQRSLHKIYKPPADRLAARVGPQSVSGELRSEHELKQYVREETPAAKDAATLTICIGICEGSIDSAVHWSHALGVPGRGPVRFPRPAGPTGPPQTNHSSLCGAPALSAAPAPAGGPGAPLCTCTAALNYTLRTYTPPYIHTIHTTLLYRYTFNAI</sequence>
<dbReference type="EMBL" id="CAKASE010000058">
    <property type="protein sequence ID" value="CAG9567602.1"/>
    <property type="molecule type" value="Genomic_DNA"/>
</dbReference>
<keyword evidence="3" id="KW-1185">Reference proteome</keyword>
<evidence type="ECO:0000313" key="3">
    <source>
        <dbReference type="Proteomes" id="UP000789524"/>
    </source>
</evidence>
<feature type="region of interest" description="Disordered" evidence="1">
    <location>
        <begin position="145"/>
        <end position="164"/>
    </location>
</feature>
<accession>A0A8J2QR94</accession>
<evidence type="ECO:0000256" key="1">
    <source>
        <dbReference type="SAM" id="MobiDB-lite"/>
    </source>
</evidence>
<evidence type="ECO:0000313" key="2">
    <source>
        <dbReference type="EMBL" id="CAG9567602.1"/>
    </source>
</evidence>
<organism evidence="2 3">
    <name type="scientific">Danaus chrysippus</name>
    <name type="common">African queen</name>
    <dbReference type="NCBI Taxonomy" id="151541"/>
    <lineage>
        <taxon>Eukaryota</taxon>
        <taxon>Metazoa</taxon>
        <taxon>Ecdysozoa</taxon>
        <taxon>Arthropoda</taxon>
        <taxon>Hexapoda</taxon>
        <taxon>Insecta</taxon>
        <taxon>Pterygota</taxon>
        <taxon>Neoptera</taxon>
        <taxon>Endopterygota</taxon>
        <taxon>Lepidoptera</taxon>
        <taxon>Glossata</taxon>
        <taxon>Ditrysia</taxon>
        <taxon>Papilionoidea</taxon>
        <taxon>Nymphalidae</taxon>
        <taxon>Danainae</taxon>
        <taxon>Danaini</taxon>
        <taxon>Danaina</taxon>
        <taxon>Danaus</taxon>
        <taxon>Anosia</taxon>
    </lineage>
</organism>